<reference evidence="1" key="1">
    <citation type="submission" date="2021-05" db="EMBL/GenBank/DDBJ databases">
        <authorList>
            <person name="Scholz U."/>
            <person name="Mascher M."/>
            <person name="Fiebig A."/>
        </authorList>
    </citation>
    <scope>NUCLEOTIDE SEQUENCE [LARGE SCALE GENOMIC DNA]</scope>
</reference>
<organism evidence="1 2">
    <name type="scientific">Avena sativa</name>
    <name type="common">Oat</name>
    <dbReference type="NCBI Taxonomy" id="4498"/>
    <lineage>
        <taxon>Eukaryota</taxon>
        <taxon>Viridiplantae</taxon>
        <taxon>Streptophyta</taxon>
        <taxon>Embryophyta</taxon>
        <taxon>Tracheophyta</taxon>
        <taxon>Spermatophyta</taxon>
        <taxon>Magnoliopsida</taxon>
        <taxon>Liliopsida</taxon>
        <taxon>Poales</taxon>
        <taxon>Poaceae</taxon>
        <taxon>BOP clade</taxon>
        <taxon>Pooideae</taxon>
        <taxon>Poodae</taxon>
        <taxon>Poeae</taxon>
        <taxon>Poeae Chloroplast Group 1 (Aveneae type)</taxon>
        <taxon>Aveninae</taxon>
        <taxon>Avena</taxon>
    </lineage>
</organism>
<dbReference type="Proteomes" id="UP001732700">
    <property type="component" value="Chromosome 6C"/>
</dbReference>
<sequence length="343" mass="38272">MVNTVKLLRHHLLARLFKNAGLRQHAVAVEDDGVAVGTIINFWLPKRKAPPSKMTTTKKKTSSTTSTTKNHISTAEEEQRRHAVVLLHGFAADGLMTWAFQVGALAERGYDVYVPDLLHFGRSTTASPDRTMAFQARCVAAALRGLGVEENRRCTVTVVGFSYGALVAFEMAAACPGLVRSVVATGSAAVFTAATHDALLERLCPGTSFAELMVPVSARRLRLLFSTALYMKLRWFPRRVLDDFLRHKVMCRNRQERAEMLEKMVTRDKQASTHVFHQDILLLWGENDNYVPIEEAKRMKGELGENVTLRSIRKAGHLVHLERPSVYNGCLKEFLARVDALSS</sequence>
<evidence type="ECO:0000313" key="2">
    <source>
        <dbReference type="Proteomes" id="UP001732700"/>
    </source>
</evidence>
<reference evidence="1" key="2">
    <citation type="submission" date="2025-09" db="UniProtKB">
        <authorList>
            <consortium name="EnsemblPlants"/>
        </authorList>
    </citation>
    <scope>IDENTIFICATION</scope>
</reference>
<keyword evidence="2" id="KW-1185">Reference proteome</keyword>
<evidence type="ECO:0000313" key="1">
    <source>
        <dbReference type="EnsemblPlants" id="AVESA.00010b.r2.6CG1119800.1.CDS"/>
    </source>
</evidence>
<accession>A0ACD5Z9P9</accession>
<protein>
    <submittedName>
        <fullName evidence="1">Uncharacterized protein</fullName>
    </submittedName>
</protein>
<dbReference type="EnsemblPlants" id="AVESA.00010b.r2.6CG1119800.1">
    <property type="protein sequence ID" value="AVESA.00010b.r2.6CG1119800.1.CDS"/>
    <property type="gene ID" value="AVESA.00010b.r2.6CG1119800"/>
</dbReference>
<name>A0ACD5Z9P9_AVESA</name>
<proteinExistence type="predicted"/>